<evidence type="ECO:0000313" key="1">
    <source>
        <dbReference type="EnsemblPlants" id="EMT29236"/>
    </source>
</evidence>
<dbReference type="PROSITE" id="PS50088">
    <property type="entry name" value="ANK_REPEAT"/>
    <property type="match status" value="3"/>
</dbReference>
<dbReference type="EnsemblPlants" id="EMT29236">
    <property type="protein sequence ID" value="EMT29236"/>
    <property type="gene ID" value="F775_30786"/>
</dbReference>
<organism evidence="1">
    <name type="scientific">Aegilops tauschii</name>
    <name type="common">Tausch's goatgrass</name>
    <name type="synonym">Aegilops squarrosa</name>
    <dbReference type="NCBI Taxonomy" id="37682"/>
    <lineage>
        <taxon>Eukaryota</taxon>
        <taxon>Viridiplantae</taxon>
        <taxon>Streptophyta</taxon>
        <taxon>Embryophyta</taxon>
        <taxon>Tracheophyta</taxon>
        <taxon>Spermatophyta</taxon>
        <taxon>Magnoliopsida</taxon>
        <taxon>Liliopsida</taxon>
        <taxon>Poales</taxon>
        <taxon>Poaceae</taxon>
        <taxon>BOP clade</taxon>
        <taxon>Pooideae</taxon>
        <taxon>Triticodae</taxon>
        <taxon>Triticeae</taxon>
        <taxon>Triticinae</taxon>
        <taxon>Aegilops</taxon>
    </lineage>
</organism>
<dbReference type="Gene3D" id="1.25.40.20">
    <property type="entry name" value="Ankyrin repeat-containing domain"/>
    <property type="match status" value="1"/>
</dbReference>
<dbReference type="InterPro" id="IPR036770">
    <property type="entry name" value="Ankyrin_rpt-contain_sf"/>
</dbReference>
<dbReference type="Pfam" id="PF00023">
    <property type="entry name" value="Ank"/>
    <property type="match status" value="1"/>
</dbReference>
<dbReference type="SMART" id="SM00248">
    <property type="entry name" value="ANK"/>
    <property type="match status" value="6"/>
</dbReference>
<dbReference type="PROSITE" id="PS50297">
    <property type="entry name" value="ANK_REP_REGION"/>
    <property type="match status" value="2"/>
</dbReference>
<dbReference type="InterPro" id="IPR051616">
    <property type="entry name" value="Cul2-RING_E3_ligase_SR"/>
</dbReference>
<accession>M8CZD8</accession>
<dbReference type="PANTHER" id="PTHR46224:SF10">
    <property type="entry name" value="OS01G0189100 PROTEIN"/>
    <property type="match status" value="1"/>
</dbReference>
<dbReference type="Pfam" id="PF12796">
    <property type="entry name" value="Ank_2"/>
    <property type="match status" value="2"/>
</dbReference>
<dbReference type="InterPro" id="IPR002110">
    <property type="entry name" value="Ankyrin_rpt"/>
</dbReference>
<dbReference type="ExpressionAtlas" id="M8CZD8">
    <property type="expression patterns" value="baseline"/>
</dbReference>
<protein>
    <submittedName>
        <fullName evidence="1">Kinase D-interacting substrate of 220 kDa</fullName>
    </submittedName>
</protein>
<dbReference type="InterPro" id="IPR011990">
    <property type="entry name" value="TPR-like_helical_dom_sf"/>
</dbReference>
<dbReference type="PANTHER" id="PTHR46224">
    <property type="entry name" value="ANKYRIN REPEAT FAMILY PROTEIN"/>
    <property type="match status" value="1"/>
</dbReference>
<dbReference type="SUPFAM" id="SSF48452">
    <property type="entry name" value="TPR-like"/>
    <property type="match status" value="1"/>
</dbReference>
<proteinExistence type="predicted"/>
<reference evidence="1" key="1">
    <citation type="submission" date="2015-06" db="UniProtKB">
        <authorList>
            <consortium name="EnsemblPlants"/>
        </authorList>
    </citation>
    <scope>IDENTIFICATION</scope>
</reference>
<dbReference type="AlphaFoldDB" id="M8CZD8"/>
<dbReference type="SUPFAM" id="SSF48403">
    <property type="entry name" value="Ankyrin repeat"/>
    <property type="match status" value="1"/>
</dbReference>
<name>M8CZD8_AEGTA</name>
<sequence length="482" mass="52901">MAAPFVYLRPTVEDDGTGEKALMKAAHDGNLGRLKLILSSYSVRLLPEFQYSLLHYEMYDCANNVPFVTGATPFMVSAQSGDVATVKYFLDHGGDLVKADDKGRTVLHHAAGIVINACAHMTYGIISFTTGCCKVTEFLLSKGVPVDIDCGRGTPLFWAANNEQDKTVKILLEHHANPNIIINGTTSPLMSALVYRSLKCMKLLIKAGADVNCNGSMLTPLLLATMHGGYTNFIKLLLKAGPDPNIPDDLGRFPVELAAIRDCMEEVEMLFPVTSPIPNVPNWSIEGLISHAKILEKKPISQHGFPPIDMINPYLVTEHNMKKPRKEQRHLQRRKALIKSKADTAFKQKEYKIATKIYDLAIAHGESATLYANRSVCKLLIGDGEGALSDALMCECCDLIGQKLATVKLQLTCYSSLVTLFDLLCTQEYEQARDALLDAHNLDPGNAEIEGELQKARELMKNPPGECEQCTDSGDATCASFH</sequence>
<dbReference type="Gene3D" id="1.25.40.10">
    <property type="entry name" value="Tetratricopeptide repeat domain"/>
    <property type="match status" value="1"/>
</dbReference>